<keyword evidence="3" id="KW-0175">Coiled coil</keyword>
<gene>
    <name evidence="4" type="ORF">ENV75_03750</name>
</gene>
<dbReference type="PANTHER" id="PTHR45641">
    <property type="entry name" value="TETRATRICOPEPTIDE REPEAT PROTEIN (AFU_ORTHOLOGUE AFUA_6G03870)"/>
    <property type="match status" value="1"/>
</dbReference>
<keyword evidence="2" id="KW-0802">TPR repeat</keyword>
<dbReference type="EMBL" id="DTHO01000039">
    <property type="protein sequence ID" value="HGG99550.1"/>
    <property type="molecule type" value="Genomic_DNA"/>
</dbReference>
<feature type="coiled-coil region" evidence="3">
    <location>
        <begin position="160"/>
        <end position="190"/>
    </location>
</feature>
<dbReference type="PANTHER" id="PTHR45641:SF19">
    <property type="entry name" value="NEPHROCYSTIN-3"/>
    <property type="match status" value="1"/>
</dbReference>
<dbReference type="InterPro" id="IPR011990">
    <property type="entry name" value="TPR-like_helical_dom_sf"/>
</dbReference>
<organism evidence="4">
    <name type="scientific">Thermodesulfovibrio aggregans</name>
    <dbReference type="NCBI Taxonomy" id="86166"/>
    <lineage>
        <taxon>Bacteria</taxon>
        <taxon>Pseudomonadati</taxon>
        <taxon>Nitrospirota</taxon>
        <taxon>Thermodesulfovibrionia</taxon>
        <taxon>Thermodesulfovibrionales</taxon>
        <taxon>Thermodesulfovibrionaceae</taxon>
        <taxon>Thermodesulfovibrio</taxon>
    </lineage>
</organism>
<sequence>MKNKLKIFTGIIFLFFLLIEGCYKAPVEQPYRITELNNLILLANKSFEKGETERAKNLYTEALKKSRIIQDDNATVIILISLSRLYTSEGKTEEAKKFIDTAIEFSKKTSLPESTIEELDFEKARTGFLFNEDVEEILKKLSLSKFTSIKIKSLNLLARLKIKQNKHEEAEKLLNEALEINQKINRIEEANSLRLLGEIYSDKNKEVAENYLLRALEIDRELAIPEKIALDMETLGMFYKKIGDKNKAKEYFMRTLEIWKALDKKEFEMKMKDEITKF</sequence>
<keyword evidence="1" id="KW-0677">Repeat</keyword>
<proteinExistence type="predicted"/>
<evidence type="ECO:0000313" key="4">
    <source>
        <dbReference type="EMBL" id="HGG99550.1"/>
    </source>
</evidence>
<accession>A0A7C4ENW6</accession>
<dbReference type="Pfam" id="PF13424">
    <property type="entry name" value="TPR_12"/>
    <property type="match status" value="1"/>
</dbReference>
<dbReference type="SUPFAM" id="SSF48452">
    <property type="entry name" value="TPR-like"/>
    <property type="match status" value="1"/>
</dbReference>
<evidence type="ECO:0000256" key="2">
    <source>
        <dbReference type="ARBA" id="ARBA00022803"/>
    </source>
</evidence>
<dbReference type="InterPro" id="IPR019734">
    <property type="entry name" value="TPR_rpt"/>
</dbReference>
<evidence type="ECO:0000256" key="1">
    <source>
        <dbReference type="ARBA" id="ARBA00022737"/>
    </source>
</evidence>
<reference evidence="4" key="1">
    <citation type="journal article" date="2020" name="mSystems">
        <title>Genome- and Community-Level Interaction Insights into Carbon Utilization and Element Cycling Functions of Hydrothermarchaeota in Hydrothermal Sediment.</title>
        <authorList>
            <person name="Zhou Z."/>
            <person name="Liu Y."/>
            <person name="Xu W."/>
            <person name="Pan J."/>
            <person name="Luo Z.H."/>
            <person name="Li M."/>
        </authorList>
    </citation>
    <scope>NUCLEOTIDE SEQUENCE [LARGE SCALE GENOMIC DNA]</scope>
    <source>
        <strain evidence="4">SpSt-788</strain>
    </source>
</reference>
<dbReference type="Pfam" id="PF13181">
    <property type="entry name" value="TPR_8"/>
    <property type="match status" value="2"/>
</dbReference>
<protein>
    <submittedName>
        <fullName evidence="4">Tetratricopeptide repeat protein</fullName>
    </submittedName>
</protein>
<comment type="caution">
    <text evidence="4">The sequence shown here is derived from an EMBL/GenBank/DDBJ whole genome shotgun (WGS) entry which is preliminary data.</text>
</comment>
<dbReference type="SMART" id="SM00028">
    <property type="entry name" value="TPR"/>
    <property type="match status" value="5"/>
</dbReference>
<dbReference type="AlphaFoldDB" id="A0A7C4ENW6"/>
<name>A0A7C4ENW6_9BACT</name>
<dbReference type="Gene3D" id="1.25.40.10">
    <property type="entry name" value="Tetratricopeptide repeat domain"/>
    <property type="match status" value="2"/>
</dbReference>
<evidence type="ECO:0000256" key="3">
    <source>
        <dbReference type="SAM" id="Coils"/>
    </source>
</evidence>